<gene>
    <name evidence="1" type="ORF">D0Y65_040441</name>
</gene>
<keyword evidence="2" id="KW-1185">Reference proteome</keyword>
<name>A0A445GRG5_GLYSO</name>
<evidence type="ECO:0000313" key="1">
    <source>
        <dbReference type="EMBL" id="RZB63860.1"/>
    </source>
</evidence>
<dbReference type="Proteomes" id="UP000289340">
    <property type="component" value="Chromosome 15"/>
</dbReference>
<evidence type="ECO:0000313" key="2">
    <source>
        <dbReference type="Proteomes" id="UP000289340"/>
    </source>
</evidence>
<sequence>MHTKNLIFLHSTPFSSLLFLTTTNISFPNSTFLLASFKSSFIFSTLSCNSLMSANWAATKAFNSSFYSTSSTNSHQEKKQQYLVCPSYLLQLTNFLLGFCVFHEV</sequence>
<organism evidence="1 2">
    <name type="scientific">Glycine soja</name>
    <name type="common">Wild soybean</name>
    <dbReference type="NCBI Taxonomy" id="3848"/>
    <lineage>
        <taxon>Eukaryota</taxon>
        <taxon>Viridiplantae</taxon>
        <taxon>Streptophyta</taxon>
        <taxon>Embryophyta</taxon>
        <taxon>Tracheophyta</taxon>
        <taxon>Spermatophyta</taxon>
        <taxon>Magnoliopsida</taxon>
        <taxon>eudicotyledons</taxon>
        <taxon>Gunneridae</taxon>
        <taxon>Pentapetalae</taxon>
        <taxon>rosids</taxon>
        <taxon>fabids</taxon>
        <taxon>Fabales</taxon>
        <taxon>Fabaceae</taxon>
        <taxon>Papilionoideae</taxon>
        <taxon>50 kb inversion clade</taxon>
        <taxon>NPAAA clade</taxon>
        <taxon>indigoferoid/millettioid clade</taxon>
        <taxon>Phaseoleae</taxon>
        <taxon>Glycine</taxon>
        <taxon>Glycine subgen. Soja</taxon>
    </lineage>
</organism>
<accession>A0A445GRG5</accession>
<reference evidence="1 2" key="1">
    <citation type="submission" date="2018-09" db="EMBL/GenBank/DDBJ databases">
        <title>A high-quality reference genome of wild soybean provides a powerful tool to mine soybean genomes.</title>
        <authorList>
            <person name="Xie M."/>
            <person name="Chung C.Y.L."/>
            <person name="Li M.-W."/>
            <person name="Wong F.-L."/>
            <person name="Chan T.-F."/>
            <person name="Lam H.-M."/>
        </authorList>
    </citation>
    <scope>NUCLEOTIDE SEQUENCE [LARGE SCALE GENOMIC DNA]</scope>
    <source>
        <strain evidence="2">cv. W05</strain>
        <tissue evidence="1">Hypocotyl of etiolated seedlings</tissue>
    </source>
</reference>
<protein>
    <submittedName>
        <fullName evidence="1">Uncharacterized protein</fullName>
    </submittedName>
</protein>
<dbReference type="AlphaFoldDB" id="A0A445GRG5"/>
<dbReference type="EMBL" id="QZWG01000015">
    <property type="protein sequence ID" value="RZB63860.1"/>
    <property type="molecule type" value="Genomic_DNA"/>
</dbReference>
<proteinExistence type="predicted"/>
<comment type="caution">
    <text evidence="1">The sequence shown here is derived from an EMBL/GenBank/DDBJ whole genome shotgun (WGS) entry which is preliminary data.</text>
</comment>